<comment type="catalytic activity">
    <reaction evidence="9">
        <text>N-terminal S-1,2-diacyl-sn-glyceryl-L-cysteinyl-[lipoprotein] + a glycerophospholipid = N-acyl-S-1,2-diacyl-sn-glyceryl-L-cysteinyl-[lipoprotein] + a 2-acyl-sn-glycero-3-phospholipid + H(+)</text>
        <dbReference type="Rhea" id="RHEA:48228"/>
        <dbReference type="Rhea" id="RHEA-COMP:14681"/>
        <dbReference type="Rhea" id="RHEA-COMP:14684"/>
        <dbReference type="ChEBI" id="CHEBI:15378"/>
        <dbReference type="ChEBI" id="CHEBI:136912"/>
        <dbReference type="ChEBI" id="CHEBI:140656"/>
        <dbReference type="ChEBI" id="CHEBI:140657"/>
        <dbReference type="ChEBI" id="CHEBI:140660"/>
        <dbReference type="EC" id="2.3.1.269"/>
    </reaction>
</comment>
<dbReference type="Proteomes" id="UP001060275">
    <property type="component" value="Unassembled WGS sequence"/>
</dbReference>
<evidence type="ECO:0000256" key="3">
    <source>
        <dbReference type="ARBA" id="ARBA00022475"/>
    </source>
</evidence>
<keyword evidence="8 9" id="KW-0012">Acyltransferase</keyword>
<dbReference type="PANTHER" id="PTHR38686">
    <property type="entry name" value="APOLIPOPROTEIN N-ACYLTRANSFERASE"/>
    <property type="match status" value="1"/>
</dbReference>
<evidence type="ECO:0000256" key="6">
    <source>
        <dbReference type="ARBA" id="ARBA00022989"/>
    </source>
</evidence>
<dbReference type="HAMAP" id="MF_01148">
    <property type="entry name" value="Lnt"/>
    <property type="match status" value="1"/>
</dbReference>
<dbReference type="NCBIfam" id="TIGR00546">
    <property type="entry name" value="lnt"/>
    <property type="match status" value="1"/>
</dbReference>
<keyword evidence="3 9" id="KW-1003">Cell membrane</keyword>
<dbReference type="EMBL" id="JAMWDU010000002">
    <property type="protein sequence ID" value="MCP8886642.1"/>
    <property type="molecule type" value="Genomic_DNA"/>
</dbReference>
<reference evidence="11" key="1">
    <citation type="submission" date="2022-06" db="EMBL/GenBank/DDBJ databases">
        <title>Devosia sp. XJ19-45 genome assembly.</title>
        <authorList>
            <person name="Li B."/>
            <person name="Cai M."/>
            <person name="Nie G."/>
            <person name="Li W."/>
        </authorList>
    </citation>
    <scope>NUCLEOTIDE SEQUENCE</scope>
    <source>
        <strain evidence="11">XJ19-45</strain>
    </source>
</reference>
<comment type="function">
    <text evidence="9">Catalyzes the phospholipid dependent N-acylation of the N-terminal cysteine of apolipoprotein, the last step in lipoprotein maturation.</text>
</comment>
<dbReference type="Gene3D" id="3.60.110.10">
    <property type="entry name" value="Carbon-nitrogen hydrolase"/>
    <property type="match status" value="1"/>
</dbReference>
<feature type="transmembrane region" description="Helical" evidence="9">
    <location>
        <begin position="131"/>
        <end position="151"/>
    </location>
</feature>
<feature type="transmembrane region" description="Helical" evidence="9">
    <location>
        <begin position="512"/>
        <end position="529"/>
    </location>
</feature>
<dbReference type="AlphaFoldDB" id="A0A9Q4FRW6"/>
<gene>
    <name evidence="9 11" type="primary">lnt</name>
    <name evidence="11" type="ORF">NF348_05960</name>
</gene>
<dbReference type="Pfam" id="PF20154">
    <property type="entry name" value="LNT_N"/>
    <property type="match status" value="1"/>
</dbReference>
<name>A0A9Q4FRW6_9HYPH</name>
<evidence type="ECO:0000256" key="7">
    <source>
        <dbReference type="ARBA" id="ARBA00023136"/>
    </source>
</evidence>
<evidence type="ECO:0000259" key="10">
    <source>
        <dbReference type="PROSITE" id="PS50263"/>
    </source>
</evidence>
<dbReference type="PROSITE" id="PS50263">
    <property type="entry name" value="CN_HYDROLASE"/>
    <property type="match status" value="1"/>
</dbReference>
<feature type="transmembrane region" description="Helical" evidence="9">
    <location>
        <begin position="171"/>
        <end position="196"/>
    </location>
</feature>
<keyword evidence="5 9" id="KW-0812">Transmembrane</keyword>
<dbReference type="CDD" id="cd07571">
    <property type="entry name" value="ALP_N-acyl_transferase"/>
    <property type="match status" value="1"/>
</dbReference>
<dbReference type="Pfam" id="PF00795">
    <property type="entry name" value="CN_hydrolase"/>
    <property type="match status" value="1"/>
</dbReference>
<dbReference type="InterPro" id="IPR045378">
    <property type="entry name" value="LNT_N"/>
</dbReference>
<evidence type="ECO:0000313" key="12">
    <source>
        <dbReference type="Proteomes" id="UP001060275"/>
    </source>
</evidence>
<evidence type="ECO:0000256" key="9">
    <source>
        <dbReference type="HAMAP-Rule" id="MF_01148"/>
    </source>
</evidence>
<feature type="transmembrane region" description="Helical" evidence="9">
    <location>
        <begin position="63"/>
        <end position="86"/>
    </location>
</feature>
<dbReference type="GO" id="GO:0016410">
    <property type="term" value="F:N-acyltransferase activity"/>
    <property type="evidence" value="ECO:0007669"/>
    <property type="project" value="UniProtKB-UniRule"/>
</dbReference>
<comment type="subcellular location">
    <subcellularLocation>
        <location evidence="1 9">Cell membrane</location>
        <topology evidence="1 9">Multi-pass membrane protein</topology>
    </subcellularLocation>
</comment>
<dbReference type="InterPro" id="IPR003010">
    <property type="entry name" value="C-N_Hydrolase"/>
</dbReference>
<feature type="transmembrane region" description="Helical" evidence="9">
    <location>
        <begin position="20"/>
        <end position="51"/>
    </location>
</feature>
<keyword evidence="6 9" id="KW-1133">Transmembrane helix</keyword>
<protein>
    <recommendedName>
        <fullName evidence="9">Apolipoprotein N-acyltransferase</fullName>
        <shortName evidence="9">ALP N-acyltransferase</shortName>
        <ecNumber evidence="9">2.3.1.269</ecNumber>
    </recommendedName>
</protein>
<evidence type="ECO:0000256" key="4">
    <source>
        <dbReference type="ARBA" id="ARBA00022679"/>
    </source>
</evidence>
<dbReference type="RefSeq" id="WP_254673677.1">
    <property type="nucleotide sequence ID" value="NZ_JAMWDU010000002.1"/>
</dbReference>
<dbReference type="SUPFAM" id="SSF56317">
    <property type="entry name" value="Carbon-nitrogen hydrolase"/>
    <property type="match status" value="1"/>
</dbReference>
<dbReference type="PANTHER" id="PTHR38686:SF1">
    <property type="entry name" value="APOLIPOPROTEIN N-ACYLTRANSFERASE"/>
    <property type="match status" value="1"/>
</dbReference>
<evidence type="ECO:0000256" key="8">
    <source>
        <dbReference type="ARBA" id="ARBA00023315"/>
    </source>
</evidence>
<evidence type="ECO:0000256" key="1">
    <source>
        <dbReference type="ARBA" id="ARBA00004651"/>
    </source>
</evidence>
<dbReference type="InterPro" id="IPR036526">
    <property type="entry name" value="C-N_Hydrolase_sf"/>
</dbReference>
<proteinExistence type="inferred from homology"/>
<feature type="transmembrane region" description="Helical" evidence="9">
    <location>
        <begin position="208"/>
        <end position="226"/>
    </location>
</feature>
<dbReference type="EC" id="2.3.1.269" evidence="9"/>
<accession>A0A9Q4FRW6</accession>
<keyword evidence="12" id="KW-1185">Reference proteome</keyword>
<evidence type="ECO:0000313" key="11">
    <source>
        <dbReference type="EMBL" id="MCP8886642.1"/>
    </source>
</evidence>
<keyword evidence="4 9" id="KW-0808">Transferase</keyword>
<evidence type="ECO:0000256" key="2">
    <source>
        <dbReference type="ARBA" id="ARBA00010065"/>
    </source>
</evidence>
<organism evidence="11 12">
    <name type="scientific">Devosia ureilytica</name>
    <dbReference type="NCBI Taxonomy" id="2952754"/>
    <lineage>
        <taxon>Bacteria</taxon>
        <taxon>Pseudomonadati</taxon>
        <taxon>Pseudomonadota</taxon>
        <taxon>Alphaproteobacteria</taxon>
        <taxon>Hyphomicrobiales</taxon>
        <taxon>Devosiaceae</taxon>
        <taxon>Devosia</taxon>
    </lineage>
</organism>
<dbReference type="InterPro" id="IPR004563">
    <property type="entry name" value="Apolipo_AcylTrfase"/>
</dbReference>
<dbReference type="GO" id="GO:0042158">
    <property type="term" value="P:lipoprotein biosynthetic process"/>
    <property type="evidence" value="ECO:0007669"/>
    <property type="project" value="UniProtKB-UniRule"/>
</dbReference>
<feature type="domain" description="CN hydrolase" evidence="10">
    <location>
        <begin position="245"/>
        <end position="499"/>
    </location>
</feature>
<keyword evidence="7 9" id="KW-0472">Membrane</keyword>
<evidence type="ECO:0000256" key="5">
    <source>
        <dbReference type="ARBA" id="ARBA00022692"/>
    </source>
</evidence>
<comment type="similarity">
    <text evidence="2 9">Belongs to the CN hydrolase family. Apolipoprotein N-acyltransferase subfamily.</text>
</comment>
<dbReference type="GO" id="GO:0005886">
    <property type="term" value="C:plasma membrane"/>
    <property type="evidence" value="ECO:0007669"/>
    <property type="project" value="UniProtKB-SubCell"/>
</dbReference>
<comment type="pathway">
    <text evidence="9">Protein modification; lipoprotein biosynthesis (N-acyl transfer).</text>
</comment>
<comment type="caution">
    <text evidence="11">The sequence shown here is derived from an EMBL/GenBank/DDBJ whole genome shotgun (WGS) entry which is preliminary data.</text>
</comment>
<feature type="transmembrane region" description="Helical" evidence="9">
    <location>
        <begin position="98"/>
        <end position="119"/>
    </location>
</feature>
<sequence length="539" mass="58651">MTWLAETAMLSHGWRRFVLLLLAGAVAGLSVPPLFILPALFVAMPIWVWALDGAERRPGWRRLFGPAFTIGFAFGLGYFLVAFHWLGAAFLIDGGWVLGAMPFAIAGLSALIALFWGLASALAHLSWSHGWVRILTLSSWLAAAEFARGHLFTGFPFDLLGYSLTGSDEMMQLASVIGVYGLTFMAPLLAMTPALVWPADNRALTQRLAPLFLALFVIAAQLGYGWNRLGGTVSTERQDMALRLVQPLVLEHADFGNVDPVALIDRLLMLSDMRMSPDDQGLGDITHLVWPESSLPFFLESYPEALARIARLLPEQATLLAGVPRRPYELGDVAAGTPPYNSVVAINSDGEIVASYDKSHLVPFGEFLPFAEFFARLGITQFVPGADGWSAGDAKRRLMNLPAAPAPLVLVCYEIIFSGDLGDVAGAQFLLNVTNDAWFDRSIGPAQHAHHARLRAVEEGMSLIRAANTGLTFATDPLGRITAELAPGEMAALDVRPHQRLEGTVFQSVRNWPFLIAVLAGILAGWISSRQSRGRRMPQ</sequence>